<evidence type="ECO:0000256" key="3">
    <source>
        <dbReference type="ARBA" id="ARBA00022741"/>
    </source>
</evidence>
<accession>A0ABU7VCM6</accession>
<evidence type="ECO:0000313" key="6">
    <source>
        <dbReference type="EMBL" id="MEF2291415.1"/>
    </source>
</evidence>
<dbReference type="Proteomes" id="UP001356080">
    <property type="component" value="Unassembled WGS sequence"/>
</dbReference>
<evidence type="ECO:0000256" key="4">
    <source>
        <dbReference type="ARBA" id="ARBA00022840"/>
    </source>
</evidence>
<dbReference type="PANTHER" id="PTHR43776:SF7">
    <property type="entry name" value="D,D-DIPEPTIDE TRANSPORT ATP-BINDING PROTEIN DDPF-RELATED"/>
    <property type="match status" value="1"/>
</dbReference>
<name>A0ABU7VCM6_9BACI</name>
<evidence type="ECO:0000256" key="2">
    <source>
        <dbReference type="ARBA" id="ARBA00022448"/>
    </source>
</evidence>
<feature type="domain" description="ABC transporter" evidence="5">
    <location>
        <begin position="2"/>
        <end position="204"/>
    </location>
</feature>
<reference evidence="6 7" key="1">
    <citation type="submission" date="2024-01" db="EMBL/GenBank/DDBJ databases">
        <title>Survival strategy associated with biotechnological potential of Virgibacillus dokdonensis T4.6 isolated from salt-fermented shrimp paste.</title>
        <authorList>
            <person name="Doan T.V."/>
            <person name="Quach N.T."/>
            <person name="Phi Q.-T."/>
        </authorList>
    </citation>
    <scope>NUCLEOTIDE SEQUENCE [LARGE SCALE GENOMIC DNA]</scope>
    <source>
        <strain evidence="6 7">T4.6</strain>
    </source>
</reference>
<dbReference type="InterPro" id="IPR050319">
    <property type="entry name" value="ABC_transp_ATP-bind"/>
</dbReference>
<dbReference type="SMART" id="SM00382">
    <property type="entry name" value="AAA"/>
    <property type="match status" value="1"/>
</dbReference>
<sequence>MLQCENIGFSYDNQSWLFEGVYLTVKPGKVVGISGMSGCGKTTLAKVLAGHLPYQKGRILINQDIVDKKDFNPVQLILQHSEKSVNPYWKMKDILAESYIPSMELLEQFGIKEEWLSRWPIELSGGELQRFSIVRALHLKTKYIIADEITTMFDSITQVQIWRALLNICQKRKLGLIVISHEMDILTKICDEIYTMQELKKSIIDR</sequence>
<dbReference type="PROSITE" id="PS50893">
    <property type="entry name" value="ABC_TRANSPORTER_2"/>
    <property type="match status" value="1"/>
</dbReference>
<keyword evidence="2" id="KW-0813">Transport</keyword>
<dbReference type="PROSITE" id="PS00211">
    <property type="entry name" value="ABC_TRANSPORTER_1"/>
    <property type="match status" value="1"/>
</dbReference>
<comment type="caution">
    <text evidence="6">The sequence shown here is derived from an EMBL/GenBank/DDBJ whole genome shotgun (WGS) entry which is preliminary data.</text>
</comment>
<organism evidence="6 7">
    <name type="scientific">Virgibacillus dokdonensis</name>
    <dbReference type="NCBI Taxonomy" id="302167"/>
    <lineage>
        <taxon>Bacteria</taxon>
        <taxon>Bacillati</taxon>
        <taxon>Bacillota</taxon>
        <taxon>Bacilli</taxon>
        <taxon>Bacillales</taxon>
        <taxon>Bacillaceae</taxon>
        <taxon>Virgibacillus</taxon>
    </lineage>
</organism>
<dbReference type="EMBL" id="JAZHPM010000007">
    <property type="protein sequence ID" value="MEF2291415.1"/>
    <property type="molecule type" value="Genomic_DNA"/>
</dbReference>
<keyword evidence="7" id="KW-1185">Reference proteome</keyword>
<dbReference type="Pfam" id="PF00005">
    <property type="entry name" value="ABC_tran"/>
    <property type="match status" value="1"/>
</dbReference>
<comment type="similarity">
    <text evidence="1">Belongs to the ABC transporter superfamily.</text>
</comment>
<keyword evidence="3" id="KW-0547">Nucleotide-binding</keyword>
<proteinExistence type="inferred from homology"/>
<dbReference type="InterPro" id="IPR017871">
    <property type="entry name" value="ABC_transporter-like_CS"/>
</dbReference>
<evidence type="ECO:0000256" key="1">
    <source>
        <dbReference type="ARBA" id="ARBA00005417"/>
    </source>
</evidence>
<dbReference type="GO" id="GO:0005524">
    <property type="term" value="F:ATP binding"/>
    <property type="evidence" value="ECO:0007669"/>
    <property type="project" value="UniProtKB-KW"/>
</dbReference>
<dbReference type="InterPro" id="IPR003593">
    <property type="entry name" value="AAA+_ATPase"/>
</dbReference>
<protein>
    <submittedName>
        <fullName evidence="6">ATP-binding cassette domain-containing protein</fullName>
    </submittedName>
</protein>
<evidence type="ECO:0000259" key="5">
    <source>
        <dbReference type="PROSITE" id="PS50893"/>
    </source>
</evidence>
<keyword evidence="4 6" id="KW-0067">ATP-binding</keyword>
<dbReference type="PANTHER" id="PTHR43776">
    <property type="entry name" value="TRANSPORT ATP-BINDING PROTEIN"/>
    <property type="match status" value="1"/>
</dbReference>
<gene>
    <name evidence="6" type="ORF">V2W34_05240</name>
</gene>
<evidence type="ECO:0000313" key="7">
    <source>
        <dbReference type="Proteomes" id="UP001356080"/>
    </source>
</evidence>
<dbReference type="InterPro" id="IPR003439">
    <property type="entry name" value="ABC_transporter-like_ATP-bd"/>
</dbReference>
<dbReference type="RefSeq" id="WP_217697382.1">
    <property type="nucleotide sequence ID" value="NZ_JAZHPM010000007.1"/>
</dbReference>